<dbReference type="InterPro" id="IPR036397">
    <property type="entry name" value="RNaseH_sf"/>
</dbReference>
<dbReference type="InterPro" id="IPR012337">
    <property type="entry name" value="RNaseH-like_sf"/>
</dbReference>
<reference evidence="3" key="1">
    <citation type="journal article" date="2019" name="Int. J. Syst. Evol. Microbiol.">
        <title>The Global Catalogue of Microorganisms (GCM) 10K type strain sequencing project: providing services to taxonomists for standard genome sequencing and annotation.</title>
        <authorList>
            <consortium name="The Broad Institute Genomics Platform"/>
            <consortium name="The Broad Institute Genome Sequencing Center for Infectious Disease"/>
            <person name="Wu L."/>
            <person name="Ma J."/>
        </authorList>
    </citation>
    <scope>NUCLEOTIDE SEQUENCE [LARGE SCALE GENOMIC DNA]</scope>
    <source>
        <strain evidence="3">JCM 17927</strain>
    </source>
</reference>
<gene>
    <name evidence="2" type="ORF">GCM10023189_40210</name>
</gene>
<dbReference type="InterPro" id="IPR001584">
    <property type="entry name" value="Integrase_cat-core"/>
</dbReference>
<dbReference type="Gene3D" id="3.30.420.10">
    <property type="entry name" value="Ribonuclease H-like superfamily/Ribonuclease H"/>
    <property type="match status" value="1"/>
</dbReference>
<protein>
    <recommendedName>
        <fullName evidence="1">Integrase catalytic domain-containing protein</fullName>
    </recommendedName>
</protein>
<dbReference type="InterPro" id="IPR050900">
    <property type="entry name" value="Transposase_IS3/IS150/IS904"/>
</dbReference>
<dbReference type="PANTHER" id="PTHR46889">
    <property type="entry name" value="TRANSPOSASE INSF FOR INSERTION SEQUENCE IS3B-RELATED"/>
    <property type="match status" value="1"/>
</dbReference>
<keyword evidence="3" id="KW-1185">Reference proteome</keyword>
<dbReference type="SUPFAM" id="SSF53098">
    <property type="entry name" value="Ribonuclease H-like"/>
    <property type="match status" value="1"/>
</dbReference>
<evidence type="ECO:0000313" key="2">
    <source>
        <dbReference type="EMBL" id="GAA4462915.1"/>
    </source>
</evidence>
<comment type="caution">
    <text evidence="2">The sequence shown here is derived from an EMBL/GenBank/DDBJ whole genome shotgun (WGS) entry which is preliminary data.</text>
</comment>
<accession>A0ABP8NAW4</accession>
<dbReference type="EMBL" id="BAABHD010000072">
    <property type="protein sequence ID" value="GAA4462915.1"/>
    <property type="molecule type" value="Genomic_DNA"/>
</dbReference>
<dbReference type="Proteomes" id="UP001501175">
    <property type="component" value="Unassembled WGS sequence"/>
</dbReference>
<dbReference type="RefSeq" id="WP_425576781.1">
    <property type="nucleotide sequence ID" value="NZ_BAABHD010000072.1"/>
</dbReference>
<dbReference type="PANTHER" id="PTHR46889:SF4">
    <property type="entry name" value="TRANSPOSASE INSO FOR INSERTION SEQUENCE ELEMENT IS911B-RELATED"/>
    <property type="match status" value="1"/>
</dbReference>
<dbReference type="Pfam" id="PF00665">
    <property type="entry name" value="rve"/>
    <property type="match status" value="1"/>
</dbReference>
<sequence length="93" mass="10751">MPLASWEFTADKLRQKWVSDITYITTGQGWLYLTAISDLADRKVVGWALSDSLKAVDTSVAAWRWYFIQTNQVIQYTCTEYRDELKGLPVEQV</sequence>
<feature type="domain" description="Integrase catalytic" evidence="1">
    <location>
        <begin position="14"/>
        <end position="73"/>
    </location>
</feature>
<evidence type="ECO:0000259" key="1">
    <source>
        <dbReference type="Pfam" id="PF00665"/>
    </source>
</evidence>
<evidence type="ECO:0000313" key="3">
    <source>
        <dbReference type="Proteomes" id="UP001501175"/>
    </source>
</evidence>
<organism evidence="2 3">
    <name type="scientific">Nibrella saemangeumensis</name>
    <dbReference type="NCBI Taxonomy" id="1084526"/>
    <lineage>
        <taxon>Bacteria</taxon>
        <taxon>Pseudomonadati</taxon>
        <taxon>Bacteroidota</taxon>
        <taxon>Cytophagia</taxon>
        <taxon>Cytophagales</taxon>
        <taxon>Spirosomataceae</taxon>
        <taxon>Nibrella</taxon>
    </lineage>
</organism>
<name>A0ABP8NAW4_9BACT</name>
<proteinExistence type="predicted"/>